<accession>A0A7I7UP54</accession>
<evidence type="ECO:0000256" key="1">
    <source>
        <dbReference type="SAM" id="MobiDB-lite"/>
    </source>
</evidence>
<dbReference type="Proteomes" id="UP000467252">
    <property type="component" value="Chromosome"/>
</dbReference>
<gene>
    <name evidence="2" type="ORF">MPUL_37590</name>
</gene>
<protein>
    <submittedName>
        <fullName evidence="2">Uncharacterized protein</fullName>
    </submittedName>
</protein>
<reference evidence="2 3" key="1">
    <citation type="journal article" date="2019" name="Emerg. Microbes Infect.">
        <title>Comprehensive subspecies identification of 175 nontuberculous mycobacteria species based on 7547 genomic profiles.</title>
        <authorList>
            <person name="Matsumoto Y."/>
            <person name="Kinjo T."/>
            <person name="Motooka D."/>
            <person name="Nabeya D."/>
            <person name="Jung N."/>
            <person name="Uechi K."/>
            <person name="Horii T."/>
            <person name="Iida T."/>
            <person name="Fujita J."/>
            <person name="Nakamura S."/>
        </authorList>
    </citation>
    <scope>NUCLEOTIDE SEQUENCE [LARGE SCALE GENOMIC DNA]</scope>
    <source>
        <strain evidence="2 3">JCM 6370</strain>
    </source>
</reference>
<evidence type="ECO:0000313" key="2">
    <source>
        <dbReference type="EMBL" id="BBY82601.1"/>
    </source>
</evidence>
<dbReference type="EMBL" id="AP022599">
    <property type="protein sequence ID" value="BBY82601.1"/>
    <property type="molecule type" value="Genomic_DNA"/>
</dbReference>
<organism evidence="2 3">
    <name type="scientific">Mycolicibacterium pulveris</name>
    <name type="common">Mycobacterium pulveris</name>
    <dbReference type="NCBI Taxonomy" id="36813"/>
    <lineage>
        <taxon>Bacteria</taxon>
        <taxon>Bacillati</taxon>
        <taxon>Actinomycetota</taxon>
        <taxon>Actinomycetes</taxon>
        <taxon>Mycobacteriales</taxon>
        <taxon>Mycobacteriaceae</taxon>
        <taxon>Mycolicibacterium</taxon>
    </lineage>
</organism>
<sequence length="70" mass="7766">MKNQNPKNLAGCRPRTPRFTAERTGTTTDKGSCRLGESSAPDTLRYAHGAKHWNVGSFGNFWDRGIEVTL</sequence>
<keyword evidence="3" id="KW-1185">Reference proteome</keyword>
<proteinExistence type="predicted"/>
<evidence type="ECO:0000313" key="3">
    <source>
        <dbReference type="Proteomes" id="UP000467252"/>
    </source>
</evidence>
<dbReference type="AlphaFoldDB" id="A0A7I7UP54"/>
<feature type="region of interest" description="Disordered" evidence="1">
    <location>
        <begin position="1"/>
        <end position="36"/>
    </location>
</feature>
<name>A0A7I7UP54_MYCPV</name>